<evidence type="ECO:0000256" key="12">
    <source>
        <dbReference type="ARBA" id="ARBA00023136"/>
    </source>
</evidence>
<dbReference type="PANTHER" id="PTHR46465">
    <property type="entry name" value="LATERAL SIGNALING TARGET PROTEIN 2 HOMOLOG"/>
    <property type="match status" value="1"/>
</dbReference>
<protein>
    <recommendedName>
        <fullName evidence="4">Lateral signaling target protein 2 homolog</fullName>
    </recommendedName>
    <alternativeName>
        <fullName evidence="14">Zinc finger FYVE domain-containing protein 28</fullName>
    </alternativeName>
</protein>
<evidence type="ECO:0000256" key="14">
    <source>
        <dbReference type="ARBA" id="ARBA00083237"/>
    </source>
</evidence>
<accession>A0A9Q1BI82</accession>
<feature type="compositionally biased region" description="Low complexity" evidence="16">
    <location>
        <begin position="539"/>
        <end position="555"/>
    </location>
</feature>
<keyword evidence="9 15" id="KW-0863">Zinc-finger</keyword>
<dbReference type="OrthoDB" id="20035at2759"/>
<feature type="region of interest" description="Disordered" evidence="16">
    <location>
        <begin position="252"/>
        <end position="334"/>
    </location>
</feature>
<evidence type="ECO:0000256" key="2">
    <source>
        <dbReference type="ARBA" id="ARBA00004514"/>
    </source>
</evidence>
<dbReference type="SMART" id="SM00064">
    <property type="entry name" value="FYVE"/>
    <property type="match status" value="1"/>
</dbReference>
<dbReference type="GO" id="GO:0005829">
    <property type="term" value="C:cytosol"/>
    <property type="evidence" value="ECO:0007669"/>
    <property type="project" value="UniProtKB-SubCell"/>
</dbReference>
<evidence type="ECO:0000256" key="6">
    <source>
        <dbReference type="ARBA" id="ARBA00022499"/>
    </source>
</evidence>
<proteinExistence type="inferred from homology"/>
<dbReference type="InterPro" id="IPR000306">
    <property type="entry name" value="Znf_FYVE"/>
</dbReference>
<dbReference type="InterPro" id="IPR043269">
    <property type="entry name" value="FYVE_LST2"/>
</dbReference>
<dbReference type="Proteomes" id="UP001152320">
    <property type="component" value="Chromosome 17"/>
</dbReference>
<feature type="compositionally biased region" description="Basic and acidic residues" evidence="16">
    <location>
        <begin position="378"/>
        <end position="389"/>
    </location>
</feature>
<feature type="compositionally biased region" description="Polar residues" evidence="16">
    <location>
        <begin position="720"/>
        <end position="752"/>
    </location>
</feature>
<keyword evidence="10" id="KW-0862">Zinc</keyword>
<feature type="domain" description="FYVE-type" evidence="17">
    <location>
        <begin position="780"/>
        <end position="836"/>
    </location>
</feature>
<evidence type="ECO:0000256" key="15">
    <source>
        <dbReference type="PROSITE-ProRule" id="PRU00091"/>
    </source>
</evidence>
<keyword evidence="12" id="KW-0472">Membrane</keyword>
<feature type="region of interest" description="Disordered" evidence="16">
    <location>
        <begin position="417"/>
        <end position="445"/>
    </location>
</feature>
<feature type="compositionally biased region" description="Basic and acidic residues" evidence="16">
    <location>
        <begin position="285"/>
        <end position="312"/>
    </location>
</feature>
<evidence type="ECO:0000256" key="4">
    <source>
        <dbReference type="ARBA" id="ARBA00019870"/>
    </source>
</evidence>
<keyword evidence="8" id="KW-0967">Endosome</keyword>
<feature type="region of interest" description="Disordered" evidence="16">
    <location>
        <begin position="539"/>
        <end position="578"/>
    </location>
</feature>
<dbReference type="InterPro" id="IPR051118">
    <property type="entry name" value="LST-2"/>
</dbReference>
<comment type="function">
    <text evidence="13">Negative regulator of epidermal growth factor receptor (EGFR) signaling. Acts by promoting EGFR degradation in endosomes when not monoubiquitinated.</text>
</comment>
<gene>
    <name evidence="18" type="ORF">HOLleu_33906</name>
</gene>
<dbReference type="InterPro" id="IPR011011">
    <property type="entry name" value="Znf_FYVE_PHD"/>
</dbReference>
<dbReference type="GO" id="GO:0008270">
    <property type="term" value="F:zinc ion binding"/>
    <property type="evidence" value="ECO:0007669"/>
    <property type="project" value="UniProtKB-KW"/>
</dbReference>
<dbReference type="InterPro" id="IPR017455">
    <property type="entry name" value="Znf_FYVE-rel"/>
</dbReference>
<evidence type="ECO:0000256" key="1">
    <source>
        <dbReference type="ARBA" id="ARBA00004146"/>
    </source>
</evidence>
<keyword evidence="5" id="KW-0963">Cytoplasm</keyword>
<dbReference type="PANTHER" id="PTHR46465:SF2">
    <property type="entry name" value="LATERAL SIGNALING TARGET PROTEIN 2 HOMOLOG"/>
    <property type="match status" value="1"/>
</dbReference>
<evidence type="ECO:0000256" key="9">
    <source>
        <dbReference type="ARBA" id="ARBA00022771"/>
    </source>
</evidence>
<evidence type="ECO:0000256" key="5">
    <source>
        <dbReference type="ARBA" id="ARBA00022490"/>
    </source>
</evidence>
<comment type="subcellular location">
    <subcellularLocation>
        <location evidence="2">Cytoplasm</location>
        <location evidence="2">Cytosol</location>
    </subcellularLocation>
    <subcellularLocation>
        <location evidence="1">Early endosome membrane</location>
    </subcellularLocation>
</comment>
<feature type="region of interest" description="Disordered" evidence="16">
    <location>
        <begin position="716"/>
        <end position="773"/>
    </location>
</feature>
<evidence type="ECO:0000256" key="10">
    <source>
        <dbReference type="ARBA" id="ARBA00022833"/>
    </source>
</evidence>
<dbReference type="PROSITE" id="PS50178">
    <property type="entry name" value="ZF_FYVE"/>
    <property type="match status" value="1"/>
</dbReference>
<feature type="compositionally biased region" description="Low complexity" evidence="16">
    <location>
        <begin position="595"/>
        <end position="613"/>
    </location>
</feature>
<keyword evidence="6" id="KW-1017">Isopeptide bond</keyword>
<feature type="region of interest" description="Disordered" evidence="16">
    <location>
        <begin position="365"/>
        <end position="396"/>
    </location>
</feature>
<feature type="compositionally biased region" description="Polar residues" evidence="16">
    <location>
        <begin position="324"/>
        <end position="334"/>
    </location>
</feature>
<evidence type="ECO:0000256" key="13">
    <source>
        <dbReference type="ARBA" id="ARBA00059106"/>
    </source>
</evidence>
<keyword evidence="11" id="KW-0832">Ubl conjugation</keyword>
<organism evidence="18 19">
    <name type="scientific">Holothuria leucospilota</name>
    <name type="common">Black long sea cucumber</name>
    <name type="synonym">Mertensiothuria leucospilota</name>
    <dbReference type="NCBI Taxonomy" id="206669"/>
    <lineage>
        <taxon>Eukaryota</taxon>
        <taxon>Metazoa</taxon>
        <taxon>Echinodermata</taxon>
        <taxon>Eleutherozoa</taxon>
        <taxon>Echinozoa</taxon>
        <taxon>Holothuroidea</taxon>
        <taxon>Aspidochirotacea</taxon>
        <taxon>Aspidochirotida</taxon>
        <taxon>Holothuriidae</taxon>
        <taxon>Holothuria</taxon>
    </lineage>
</organism>
<name>A0A9Q1BI82_HOLLE</name>
<sequence>MILRDQCFKNTTTYSSKARNALRKFDEVFAEFELSYVSAMVPVKTALEYDTLQDVIVMFCETLERALVTGLITMEEVDDYEPGLMVTIPRLAILSGLVIFPEGPLNLDTNPDNISELFKPFYHLLIKIRQLLRTLTTEEVHLLEKALCSNEHSWEDIEKQLNELHLSYEESGSYYDAQSYISPVESSVTECDTACSSVPSVSMLEDRLRFDNSGSWYDASAGAASLDSKRKSSLPQNGISSPDAEVEYCHKGHAKSERINIPSQKRRRRRSQPPLVSPGSIEVDGAYKRRDSKDHSSRRKSSVECVRRESYDRGSSYKGESKVVSGQPSSNSSRENLEIALKGAIELKVSEKYCNGNCAEATPLNGENGHRTKRRSSRNIESKVVREDSGLGTPSQCCSMEMTSPEIGSPSLDEFAEACTSAQDQESEFMDENNRKPGNDAILPPNGDASVQEAVQTDHIFKEDKNTKRKQETVEMSADGFKIETSKSNGDNGFLNFGKGGPTTQLNTADSVGSTIHDVFDNETEVHSLMWATVDSSGSASGEAAFESDSSASQRSRLRLRNPSGSSTGSNIQTTSGMNRVTGLLGLAGASNRTGSTGSSIGSCGSSCSCSSYSDDEEMGPRRDYQWESDDSDSESSLTDNPDAQEINMAIQAAEIAARQEVRSRFSSSSDLVHRLFVCISGVADQLQTNYASDLRGILKTVFEVCAKNPNQLGGLPESSWRQVTEAASQASDSRPGSSTPEQKEGVTNNEASNRRRRHRSNGSRNRALSIEDPPLWVPDDSATKCLACQSAFTVLRRKHHCRNCGKIFCARCSANAVPLPRFGQPKPVRVCNRCYMFQVTPFQP</sequence>
<evidence type="ECO:0000313" key="19">
    <source>
        <dbReference type="Proteomes" id="UP001152320"/>
    </source>
</evidence>
<reference evidence="18" key="1">
    <citation type="submission" date="2021-10" db="EMBL/GenBank/DDBJ databases">
        <title>Tropical sea cucumber genome reveals ecological adaptation and Cuvierian tubules defense mechanism.</title>
        <authorList>
            <person name="Chen T."/>
        </authorList>
    </citation>
    <scope>NUCLEOTIDE SEQUENCE</scope>
    <source>
        <strain evidence="18">Nanhai2018</strain>
        <tissue evidence="18">Muscle</tissue>
    </source>
</reference>
<dbReference type="EMBL" id="JAIZAY010000017">
    <property type="protein sequence ID" value="KAJ8026147.1"/>
    <property type="molecule type" value="Genomic_DNA"/>
</dbReference>
<dbReference type="InterPro" id="IPR013083">
    <property type="entry name" value="Znf_RING/FYVE/PHD"/>
</dbReference>
<evidence type="ECO:0000256" key="16">
    <source>
        <dbReference type="SAM" id="MobiDB-lite"/>
    </source>
</evidence>
<evidence type="ECO:0000256" key="11">
    <source>
        <dbReference type="ARBA" id="ARBA00022843"/>
    </source>
</evidence>
<feature type="compositionally biased region" description="Polar residues" evidence="16">
    <location>
        <begin position="563"/>
        <end position="578"/>
    </location>
</feature>
<dbReference type="SUPFAM" id="SSF57903">
    <property type="entry name" value="FYVE/PHD zinc finger"/>
    <property type="match status" value="1"/>
</dbReference>
<dbReference type="CDD" id="cd15731">
    <property type="entry name" value="FYVE_LST2"/>
    <property type="match status" value="1"/>
</dbReference>
<evidence type="ECO:0000256" key="7">
    <source>
        <dbReference type="ARBA" id="ARBA00022723"/>
    </source>
</evidence>
<evidence type="ECO:0000259" key="17">
    <source>
        <dbReference type="PROSITE" id="PS50178"/>
    </source>
</evidence>
<dbReference type="GO" id="GO:0031901">
    <property type="term" value="C:early endosome membrane"/>
    <property type="evidence" value="ECO:0007669"/>
    <property type="project" value="UniProtKB-SubCell"/>
</dbReference>
<evidence type="ECO:0000256" key="8">
    <source>
        <dbReference type="ARBA" id="ARBA00022753"/>
    </source>
</evidence>
<evidence type="ECO:0000256" key="3">
    <source>
        <dbReference type="ARBA" id="ARBA00008755"/>
    </source>
</evidence>
<feature type="region of interest" description="Disordered" evidence="16">
    <location>
        <begin position="594"/>
        <end position="643"/>
    </location>
</feature>
<dbReference type="Pfam" id="PF01363">
    <property type="entry name" value="FYVE"/>
    <property type="match status" value="1"/>
</dbReference>
<keyword evidence="19" id="KW-1185">Reference proteome</keyword>
<dbReference type="Gene3D" id="3.30.40.10">
    <property type="entry name" value="Zinc/RING finger domain, C3HC4 (zinc finger)"/>
    <property type="match status" value="1"/>
</dbReference>
<comment type="similarity">
    <text evidence="3">Belongs to the lst-2 family.</text>
</comment>
<dbReference type="AlphaFoldDB" id="A0A9Q1BI82"/>
<comment type="caution">
    <text evidence="18">The sequence shown here is derived from an EMBL/GenBank/DDBJ whole genome shotgun (WGS) entry which is preliminary data.</text>
</comment>
<dbReference type="FunFam" id="3.30.40.10:FF:000092">
    <property type="entry name" value="Lateral signaling target protein 2 homolog"/>
    <property type="match status" value="1"/>
</dbReference>
<keyword evidence="7" id="KW-0479">Metal-binding</keyword>
<evidence type="ECO:0000313" key="18">
    <source>
        <dbReference type="EMBL" id="KAJ8026147.1"/>
    </source>
</evidence>